<dbReference type="Proteomes" id="UP001165082">
    <property type="component" value="Unassembled WGS sequence"/>
</dbReference>
<comment type="similarity">
    <text evidence="1">Belongs to the peptidase C1 family.</text>
</comment>
<evidence type="ECO:0000256" key="1">
    <source>
        <dbReference type="ARBA" id="ARBA00008455"/>
    </source>
</evidence>
<evidence type="ECO:0000313" key="8">
    <source>
        <dbReference type="Proteomes" id="UP001165082"/>
    </source>
</evidence>
<organism evidence="7 8">
    <name type="scientific">Triparma retinervis</name>
    <dbReference type="NCBI Taxonomy" id="2557542"/>
    <lineage>
        <taxon>Eukaryota</taxon>
        <taxon>Sar</taxon>
        <taxon>Stramenopiles</taxon>
        <taxon>Ochrophyta</taxon>
        <taxon>Bolidophyceae</taxon>
        <taxon>Parmales</taxon>
        <taxon>Triparmaceae</taxon>
        <taxon>Triparma</taxon>
    </lineage>
</organism>
<evidence type="ECO:0008006" key="9">
    <source>
        <dbReference type="Google" id="ProtNLM"/>
    </source>
</evidence>
<dbReference type="EMBL" id="BRXZ01001932">
    <property type="protein sequence ID" value="GMH50030.1"/>
    <property type="molecule type" value="Genomic_DNA"/>
</dbReference>
<dbReference type="Pfam" id="PF00112">
    <property type="entry name" value="Peptidase_C1"/>
    <property type="match status" value="1"/>
</dbReference>
<dbReference type="GO" id="GO:0006508">
    <property type="term" value="P:proteolysis"/>
    <property type="evidence" value="ECO:0007669"/>
    <property type="project" value="InterPro"/>
</dbReference>
<dbReference type="InterPro" id="IPR013128">
    <property type="entry name" value="Peptidase_C1A"/>
</dbReference>
<dbReference type="InterPro" id="IPR038765">
    <property type="entry name" value="Papain-like_cys_pep_sf"/>
</dbReference>
<evidence type="ECO:0000259" key="5">
    <source>
        <dbReference type="SMART" id="SM00645"/>
    </source>
</evidence>
<dbReference type="SUPFAM" id="SSF54001">
    <property type="entry name" value="Cysteine proteinases"/>
    <property type="match status" value="1"/>
</dbReference>
<name>A0A9W7DPX6_9STRA</name>
<evidence type="ECO:0000256" key="3">
    <source>
        <dbReference type="ARBA" id="ARBA00023157"/>
    </source>
</evidence>
<dbReference type="SMART" id="SM00645">
    <property type="entry name" value="Pept_C1"/>
    <property type="match status" value="1"/>
</dbReference>
<dbReference type="PANTHER" id="PTHR12411">
    <property type="entry name" value="CYSTEINE PROTEASE FAMILY C1-RELATED"/>
    <property type="match status" value="1"/>
</dbReference>
<dbReference type="InterPro" id="IPR000668">
    <property type="entry name" value="Peptidase_C1A_C"/>
</dbReference>
<accession>A0A9W7DPX6</accession>
<dbReference type="AlphaFoldDB" id="A0A9W7DPX6"/>
<feature type="non-terminal residue" evidence="7">
    <location>
        <position position="1"/>
    </location>
</feature>
<dbReference type="InterPro" id="IPR000169">
    <property type="entry name" value="Pept_cys_AS"/>
</dbReference>
<gene>
    <name evidence="7" type="ORF">TrRE_jg1488</name>
</gene>
<keyword evidence="8" id="KW-1185">Reference proteome</keyword>
<dbReference type="SMART" id="SM00848">
    <property type="entry name" value="Inhibitor_I29"/>
    <property type="match status" value="1"/>
</dbReference>
<feature type="domain" description="Peptidase C1A papain C-terminal" evidence="5">
    <location>
        <begin position="286"/>
        <end position="435"/>
    </location>
</feature>
<proteinExistence type="inferred from homology"/>
<keyword evidence="4" id="KW-0812">Transmembrane</keyword>
<dbReference type="OrthoDB" id="190265at2759"/>
<dbReference type="Gene3D" id="1.10.287.2250">
    <property type="match status" value="1"/>
</dbReference>
<evidence type="ECO:0000256" key="4">
    <source>
        <dbReference type="SAM" id="Phobius"/>
    </source>
</evidence>
<evidence type="ECO:0000259" key="6">
    <source>
        <dbReference type="SMART" id="SM00848"/>
    </source>
</evidence>
<dbReference type="Gene3D" id="3.90.70.10">
    <property type="entry name" value="Cysteine proteinases"/>
    <property type="match status" value="1"/>
</dbReference>
<keyword evidence="4" id="KW-1133">Transmembrane helix</keyword>
<protein>
    <recommendedName>
        <fullName evidence="9">Peptidase C1A papain C-terminal domain-containing protein</fullName>
    </recommendedName>
</protein>
<reference evidence="7" key="1">
    <citation type="submission" date="2022-07" db="EMBL/GenBank/DDBJ databases">
        <title>Genome analysis of Parmales, a sister group of diatoms, reveals the evolutionary specialization of diatoms from phago-mixotrophs to photoautotrophs.</title>
        <authorList>
            <person name="Ban H."/>
            <person name="Sato S."/>
            <person name="Yoshikawa S."/>
            <person name="Kazumasa Y."/>
            <person name="Nakamura Y."/>
            <person name="Ichinomiya M."/>
            <person name="Saitoh K."/>
            <person name="Sato N."/>
            <person name="Blanc-Mathieu R."/>
            <person name="Endo H."/>
            <person name="Kuwata A."/>
            <person name="Ogata H."/>
        </authorList>
    </citation>
    <scope>NUCLEOTIDE SEQUENCE</scope>
</reference>
<sequence length="464" mass="52023">MERSVVTLPSLLQTVARRKFTEIDSSSSSDDEEYAQSYTDDHLDFEASLSRSKKFLQTGGTFRKTLRGGHFVVPLTAENILLFFVIAAVTFFLVAFTAVELNTINSLTPKTTLQRALSSYPSSLDLTQNKSFFHPAQNTTTDDDEYFFSFEREESDLWFDFVSYTVTYNKTYPSLAEESRRYTNWLSARLEVKVLNEAHGPCPLTRNRHIFGFNYFSDHDEDEFDAMLSPPPPREGEVVEGEGEEGDDGQKCGFWCAIWKAFTRKSWKIDLSTHNVATPLYTSRTLPKSLDWRDYGVVSSTTIQQSTCGACWAIAASQSISSALYMSTGSWVELCTSEIVACDDSGTLGCDGGWPQNAFEYVAAQGSKIWSVTSRCEDDYDELYKALYEYDKGDVCEAIWYDDGDGGAKNGETDKYDNKTETTVVEGYEYATAPCTCYVLGNRGCECGEQDEEMMALNIASHGV</sequence>
<evidence type="ECO:0000313" key="7">
    <source>
        <dbReference type="EMBL" id="GMH50030.1"/>
    </source>
</evidence>
<keyword evidence="2" id="KW-0865">Zymogen</keyword>
<evidence type="ECO:0000256" key="2">
    <source>
        <dbReference type="ARBA" id="ARBA00023145"/>
    </source>
</evidence>
<dbReference type="Pfam" id="PF08246">
    <property type="entry name" value="Inhibitor_I29"/>
    <property type="match status" value="1"/>
</dbReference>
<dbReference type="PROSITE" id="PS00139">
    <property type="entry name" value="THIOL_PROTEASE_CYS"/>
    <property type="match status" value="1"/>
</dbReference>
<feature type="domain" description="Cathepsin propeptide inhibitor" evidence="6">
    <location>
        <begin position="161"/>
        <end position="224"/>
    </location>
</feature>
<keyword evidence="4" id="KW-0472">Membrane</keyword>
<dbReference type="GO" id="GO:0008234">
    <property type="term" value="F:cysteine-type peptidase activity"/>
    <property type="evidence" value="ECO:0007669"/>
    <property type="project" value="InterPro"/>
</dbReference>
<keyword evidence="3" id="KW-1015">Disulfide bond</keyword>
<comment type="caution">
    <text evidence="7">The sequence shown here is derived from an EMBL/GenBank/DDBJ whole genome shotgun (WGS) entry which is preliminary data.</text>
</comment>
<feature type="transmembrane region" description="Helical" evidence="4">
    <location>
        <begin position="80"/>
        <end position="99"/>
    </location>
</feature>
<dbReference type="InterPro" id="IPR013201">
    <property type="entry name" value="Prot_inhib_I29"/>
</dbReference>